<dbReference type="InterPro" id="IPR016032">
    <property type="entry name" value="Sig_transdc_resp-reg_C-effctor"/>
</dbReference>
<gene>
    <name evidence="3" type="ORF">E2980_21580</name>
</gene>
<dbReference type="InterPro" id="IPR036388">
    <property type="entry name" value="WH-like_DNA-bd_sf"/>
</dbReference>
<dbReference type="RefSeq" id="WP_135154322.1">
    <property type="nucleotide sequence ID" value="NZ_SOMN01000045.1"/>
</dbReference>
<dbReference type="Gene3D" id="1.10.10.10">
    <property type="entry name" value="Winged helix-like DNA-binding domain superfamily/Winged helix DNA-binding domain"/>
    <property type="match status" value="1"/>
</dbReference>
<evidence type="ECO:0000256" key="1">
    <source>
        <dbReference type="ARBA" id="ARBA00023015"/>
    </source>
</evidence>
<dbReference type="OrthoDB" id="2680163at2"/>
<sequence>MLKNMTDWQVVKEDDSLIRHINEQFGDRYDFTESEREVLKLALLFGLEDGDILTTMQIQSATLDNHLICMLGKTRTNSTRELQALFLRYVMQKLPA</sequence>
<dbReference type="GO" id="GO:0006355">
    <property type="term" value="P:regulation of DNA-templated transcription"/>
    <property type="evidence" value="ECO:0007669"/>
    <property type="project" value="InterPro"/>
</dbReference>
<organism evidence="3 4">
    <name type="scientific">Cohnella luojiensis</name>
    <dbReference type="NCBI Taxonomy" id="652876"/>
    <lineage>
        <taxon>Bacteria</taxon>
        <taxon>Bacillati</taxon>
        <taxon>Bacillota</taxon>
        <taxon>Bacilli</taxon>
        <taxon>Bacillales</taxon>
        <taxon>Paenibacillaceae</taxon>
        <taxon>Cohnella</taxon>
    </lineage>
</organism>
<dbReference type="Proteomes" id="UP000297900">
    <property type="component" value="Unassembled WGS sequence"/>
</dbReference>
<name>A0A4Y8LT25_9BACL</name>
<keyword evidence="2" id="KW-0804">Transcription</keyword>
<evidence type="ECO:0000256" key="2">
    <source>
        <dbReference type="ARBA" id="ARBA00023163"/>
    </source>
</evidence>
<reference evidence="3 4" key="1">
    <citation type="submission" date="2019-03" db="EMBL/GenBank/DDBJ databases">
        <title>Cohnella endophytica sp. nov., a novel endophytic bacterium isolated from bark of Sonneratia apetala.</title>
        <authorList>
            <person name="Tuo L."/>
        </authorList>
    </citation>
    <scope>NUCLEOTIDE SEQUENCE [LARGE SCALE GENOMIC DNA]</scope>
    <source>
        <strain evidence="3 4">CCTCC AB 208254</strain>
    </source>
</reference>
<accession>A0A4Y8LT25</accession>
<evidence type="ECO:0008006" key="5">
    <source>
        <dbReference type="Google" id="ProtNLM"/>
    </source>
</evidence>
<comment type="caution">
    <text evidence="3">The sequence shown here is derived from an EMBL/GenBank/DDBJ whole genome shotgun (WGS) entry which is preliminary data.</text>
</comment>
<proteinExistence type="predicted"/>
<dbReference type="GO" id="GO:0003677">
    <property type="term" value="F:DNA binding"/>
    <property type="evidence" value="ECO:0007669"/>
    <property type="project" value="InterPro"/>
</dbReference>
<evidence type="ECO:0000313" key="3">
    <source>
        <dbReference type="EMBL" id="TFE22582.1"/>
    </source>
</evidence>
<keyword evidence="1" id="KW-0805">Transcription regulation</keyword>
<evidence type="ECO:0000313" key="4">
    <source>
        <dbReference type="Proteomes" id="UP000297900"/>
    </source>
</evidence>
<dbReference type="AlphaFoldDB" id="A0A4Y8LT25"/>
<dbReference type="SUPFAM" id="SSF46894">
    <property type="entry name" value="C-terminal effector domain of the bipartite response regulators"/>
    <property type="match status" value="1"/>
</dbReference>
<dbReference type="EMBL" id="SOMN01000045">
    <property type="protein sequence ID" value="TFE22582.1"/>
    <property type="molecule type" value="Genomic_DNA"/>
</dbReference>
<protein>
    <recommendedName>
        <fullName evidence="5">HTH luxR-type domain-containing protein</fullName>
    </recommendedName>
</protein>
<keyword evidence="4" id="KW-1185">Reference proteome</keyword>